<dbReference type="AlphaFoldDB" id="A0A1H7UNW6"/>
<evidence type="ECO:0000313" key="3">
    <source>
        <dbReference type="Proteomes" id="UP000183894"/>
    </source>
</evidence>
<dbReference type="EMBL" id="FOAD01000013">
    <property type="protein sequence ID" value="SEL98489.1"/>
    <property type="molecule type" value="Genomic_DNA"/>
</dbReference>
<feature type="transmembrane region" description="Helical" evidence="1">
    <location>
        <begin position="126"/>
        <end position="148"/>
    </location>
</feature>
<accession>A0A1H7UNW6</accession>
<keyword evidence="1" id="KW-1133">Transmembrane helix</keyword>
<keyword evidence="1" id="KW-0472">Membrane</keyword>
<dbReference type="OrthoDB" id="293161at2157"/>
<keyword evidence="1" id="KW-0812">Transmembrane</keyword>
<gene>
    <name evidence="2" type="ORF">SAMN04488691_11357</name>
</gene>
<sequence>MSDQQAVDDEADAPLIDIFEMAVVFTIPVLVGAGIALTDPRLDVVSGAVGASGVGWLLVRIRRQFDAVRTSDGIVRRRRPARSKAVERLAKWEYDPKYDRLLALVLAVVGIGAFAVIPFAEWSDENMLGLVIVSHLGLVGALVVYGAAQR</sequence>
<feature type="transmembrane region" description="Helical" evidence="1">
    <location>
        <begin position="21"/>
        <end position="38"/>
    </location>
</feature>
<feature type="transmembrane region" description="Helical" evidence="1">
    <location>
        <begin position="101"/>
        <end position="120"/>
    </location>
</feature>
<protein>
    <submittedName>
        <fullName evidence="2">Uncharacterized protein</fullName>
    </submittedName>
</protein>
<evidence type="ECO:0000256" key="1">
    <source>
        <dbReference type="SAM" id="Phobius"/>
    </source>
</evidence>
<evidence type="ECO:0000313" key="2">
    <source>
        <dbReference type="EMBL" id="SEL98489.1"/>
    </source>
</evidence>
<dbReference type="Proteomes" id="UP000183894">
    <property type="component" value="Unassembled WGS sequence"/>
</dbReference>
<organism evidence="2 3">
    <name type="scientific">Haloferax larsenii</name>
    <dbReference type="NCBI Taxonomy" id="302484"/>
    <lineage>
        <taxon>Archaea</taxon>
        <taxon>Methanobacteriati</taxon>
        <taxon>Methanobacteriota</taxon>
        <taxon>Stenosarchaea group</taxon>
        <taxon>Halobacteria</taxon>
        <taxon>Halobacteriales</taxon>
        <taxon>Haloferacaceae</taxon>
        <taxon>Haloferax</taxon>
    </lineage>
</organism>
<proteinExistence type="predicted"/>
<reference evidence="2 3" key="1">
    <citation type="submission" date="2016-10" db="EMBL/GenBank/DDBJ databases">
        <authorList>
            <person name="de Groot N.N."/>
        </authorList>
    </citation>
    <scope>NUCLEOTIDE SEQUENCE [LARGE SCALE GENOMIC DNA]</scope>
    <source>
        <strain evidence="2 3">CDM_5</strain>
    </source>
</reference>
<dbReference type="RefSeq" id="WP_074796553.1">
    <property type="nucleotide sequence ID" value="NZ_FOAD01000013.1"/>
</dbReference>
<name>A0A1H7UNW6_HALLR</name>